<dbReference type="GO" id="GO:0032259">
    <property type="term" value="P:methylation"/>
    <property type="evidence" value="ECO:0007669"/>
    <property type="project" value="UniProtKB-KW"/>
</dbReference>
<keyword evidence="7" id="KW-1185">Reference proteome</keyword>
<dbReference type="EC" id="2.1.1.298" evidence="4"/>
<accession>A0A0J8GV09</accession>
<comment type="similarity">
    <text evidence="4">Belongs to the protein N5-glutamine methyltransferase family. PrmB subfamily.</text>
</comment>
<evidence type="ECO:0000256" key="1">
    <source>
        <dbReference type="ARBA" id="ARBA00022603"/>
    </source>
</evidence>
<dbReference type="Gene3D" id="1.10.8.10">
    <property type="entry name" value="DNA helicase RuvA subunit, C-terminal domain"/>
    <property type="match status" value="1"/>
</dbReference>
<dbReference type="GO" id="GO:0005840">
    <property type="term" value="C:ribosome"/>
    <property type="evidence" value="ECO:0007669"/>
    <property type="project" value="UniProtKB-KW"/>
</dbReference>
<dbReference type="NCBIfam" id="TIGR00536">
    <property type="entry name" value="hemK_fam"/>
    <property type="match status" value="1"/>
</dbReference>
<gene>
    <name evidence="4" type="primary">prmB</name>
    <name evidence="6" type="ORF">XM47_10395</name>
</gene>
<reference evidence="6 7" key="1">
    <citation type="submission" date="2015-04" db="EMBL/GenBank/DDBJ databases">
        <title>Draft Genome Sequence of the Novel Agar-Digesting Marine Bacterium Q1.</title>
        <authorList>
            <person name="Li Y."/>
            <person name="Li D."/>
            <person name="Chen G."/>
            <person name="Du Z."/>
        </authorList>
    </citation>
    <scope>NUCLEOTIDE SEQUENCE [LARGE SCALE GENOMIC DNA]</scope>
    <source>
        <strain evidence="6 7">Q1</strain>
    </source>
</reference>
<dbReference type="InterPro" id="IPR029063">
    <property type="entry name" value="SAM-dependent_MTases_sf"/>
</dbReference>
<comment type="caution">
    <text evidence="6">The sequence shown here is derived from an EMBL/GenBank/DDBJ whole genome shotgun (WGS) entry which is preliminary data.</text>
</comment>
<dbReference type="PANTHER" id="PTHR47806:SF1">
    <property type="entry name" value="RIBOSOMAL PROTEIN UL3 GLUTAMINE METHYLTRANSFERASE"/>
    <property type="match status" value="1"/>
</dbReference>
<evidence type="ECO:0000313" key="7">
    <source>
        <dbReference type="Proteomes" id="UP000037600"/>
    </source>
</evidence>
<dbReference type="PATRIC" id="fig|1513271.3.peg.2116"/>
<dbReference type="GO" id="GO:0003676">
    <property type="term" value="F:nucleic acid binding"/>
    <property type="evidence" value="ECO:0007669"/>
    <property type="project" value="InterPro"/>
</dbReference>
<dbReference type="Proteomes" id="UP000037600">
    <property type="component" value="Unassembled WGS sequence"/>
</dbReference>
<dbReference type="InterPro" id="IPR017127">
    <property type="entry name" value="Ribosome_uL3_MTase"/>
</dbReference>
<dbReference type="Gene3D" id="3.40.50.150">
    <property type="entry name" value="Vaccinia Virus protein VP39"/>
    <property type="match status" value="1"/>
</dbReference>
<dbReference type="HAMAP" id="MF_02125">
    <property type="entry name" value="L3_methyltr_PrmB"/>
    <property type="match status" value="1"/>
</dbReference>
<evidence type="ECO:0000256" key="2">
    <source>
        <dbReference type="ARBA" id="ARBA00022679"/>
    </source>
</evidence>
<comment type="catalytic activity">
    <reaction evidence="4">
        <text>L-glutaminyl-[ribosomal protein uL3] + S-adenosyl-L-methionine = N(5)-methyl-L-glutaminyl-[ribosomal protein uL3] + S-adenosyl-L-homocysteine + H(+)</text>
        <dbReference type="Rhea" id="RHEA:45020"/>
        <dbReference type="Rhea" id="RHEA-COMP:11063"/>
        <dbReference type="Rhea" id="RHEA-COMP:11064"/>
        <dbReference type="ChEBI" id="CHEBI:15378"/>
        <dbReference type="ChEBI" id="CHEBI:30011"/>
        <dbReference type="ChEBI" id="CHEBI:57856"/>
        <dbReference type="ChEBI" id="CHEBI:59789"/>
        <dbReference type="ChEBI" id="CHEBI:61891"/>
        <dbReference type="EC" id="2.1.1.298"/>
    </reaction>
</comment>
<dbReference type="InterPro" id="IPR007848">
    <property type="entry name" value="Small_mtfrase_dom"/>
</dbReference>
<dbReference type="InterPro" id="IPR004556">
    <property type="entry name" value="HemK-like"/>
</dbReference>
<evidence type="ECO:0000256" key="4">
    <source>
        <dbReference type="HAMAP-Rule" id="MF_02125"/>
    </source>
</evidence>
<dbReference type="FunFam" id="3.40.50.150:FF:000042">
    <property type="entry name" value="50S ribosomal protein L3 glutamine methyltransferase"/>
    <property type="match status" value="1"/>
</dbReference>
<comment type="function">
    <text evidence="4">Methylates ribosomal protein uL3 on a specific glutamine residue.</text>
</comment>
<evidence type="ECO:0000313" key="6">
    <source>
        <dbReference type="EMBL" id="KMT65139.1"/>
    </source>
</evidence>
<dbReference type="CDD" id="cd02440">
    <property type="entry name" value="AdoMet_MTases"/>
    <property type="match status" value="1"/>
</dbReference>
<dbReference type="PROSITE" id="PS00092">
    <property type="entry name" value="N6_MTASE"/>
    <property type="match status" value="1"/>
</dbReference>
<dbReference type="GO" id="GO:0005829">
    <property type="term" value="C:cytosol"/>
    <property type="evidence" value="ECO:0007669"/>
    <property type="project" value="TreeGrafter"/>
</dbReference>
<dbReference type="GO" id="GO:0036009">
    <property type="term" value="F:protein-glutamine N-methyltransferase activity"/>
    <property type="evidence" value="ECO:0007669"/>
    <property type="project" value="UniProtKB-UniRule"/>
</dbReference>
<name>A0A0J8GV09_9ALTE</name>
<dbReference type="PIRSF" id="PIRSF037167">
    <property type="entry name" value="Mtase_YfcB_prd"/>
    <property type="match status" value="1"/>
</dbReference>
<dbReference type="Pfam" id="PF05175">
    <property type="entry name" value="MTS"/>
    <property type="match status" value="1"/>
</dbReference>
<keyword evidence="2 4" id="KW-0808">Transferase</keyword>
<keyword evidence="6" id="KW-0689">Ribosomal protein</keyword>
<keyword evidence="6" id="KW-0687">Ribonucleoprotein</keyword>
<proteinExistence type="inferred from homology"/>
<keyword evidence="1 4" id="KW-0489">Methyltransferase</keyword>
<protein>
    <recommendedName>
        <fullName evidence="4">Ribosomal protein uL3 glutamine methyltransferase</fullName>
        <shortName evidence="4">uL3 MTase</shortName>
        <ecNumber evidence="4">2.1.1.298</ecNumber>
    </recommendedName>
    <alternativeName>
        <fullName evidence="4">N5-glutamine methyltransferase PrmB</fullName>
    </alternativeName>
</protein>
<dbReference type="EMBL" id="LAZL01000015">
    <property type="protein sequence ID" value="KMT65139.1"/>
    <property type="molecule type" value="Genomic_DNA"/>
</dbReference>
<sequence>MIEEQQLKNACSDLTTIFDFVRWTVSQFNQADIYFGHGTDNAWDEARSLVFQAISLPVDDLSQVYQAKLTLDEKQIILDLVEQRVNQNKPLAYLTNMSWFCDLPFYVDERVLVPRSPIGELIEKQFSQFIEPSSVNRILDLCTGSACIAIACAHAFENAEVDAADISVDALEVAEINIDQHGLWQQVTPIQSDVFSGLQGQVYDLIVSNPPYVDQEDMDDLPAEFRHEPELGLASGFDGLEITETILAQACDHLSEQGVLIVEVGNSYIHLEQKYPQVPFKWIEFERGGHGVFMIDKPTLEQHKHVFSK</sequence>
<dbReference type="RefSeq" id="WP_048692288.1">
    <property type="nucleotide sequence ID" value="NZ_KQ130490.1"/>
</dbReference>
<dbReference type="STRING" id="1513271.XM47_10395"/>
<evidence type="ECO:0000256" key="3">
    <source>
        <dbReference type="ARBA" id="ARBA00022691"/>
    </source>
</evidence>
<dbReference type="AlphaFoldDB" id="A0A0J8GV09"/>
<dbReference type="NCBIfam" id="TIGR03533">
    <property type="entry name" value="L3_gln_methyl"/>
    <property type="match status" value="1"/>
</dbReference>
<dbReference type="InterPro" id="IPR002052">
    <property type="entry name" value="DNA_methylase_N6_adenine_CS"/>
</dbReference>
<dbReference type="SUPFAM" id="SSF53335">
    <property type="entry name" value="S-adenosyl-L-methionine-dependent methyltransferases"/>
    <property type="match status" value="1"/>
</dbReference>
<evidence type="ECO:0000259" key="5">
    <source>
        <dbReference type="Pfam" id="PF05175"/>
    </source>
</evidence>
<dbReference type="OrthoDB" id="9800643at2"/>
<dbReference type="PANTHER" id="PTHR47806">
    <property type="entry name" value="50S RIBOSOMAL PROTEIN L3 GLUTAMINE METHYLTRANSFERASE"/>
    <property type="match status" value="1"/>
</dbReference>
<keyword evidence="3 4" id="KW-0949">S-adenosyl-L-methionine</keyword>
<feature type="domain" description="Methyltransferase small" evidence="5">
    <location>
        <begin position="134"/>
        <end position="219"/>
    </location>
</feature>
<organism evidence="6 7">
    <name type="scientific">Catenovulum maritimum</name>
    <dbReference type="NCBI Taxonomy" id="1513271"/>
    <lineage>
        <taxon>Bacteria</taxon>
        <taxon>Pseudomonadati</taxon>
        <taxon>Pseudomonadota</taxon>
        <taxon>Gammaproteobacteria</taxon>
        <taxon>Alteromonadales</taxon>
        <taxon>Alteromonadaceae</taxon>
        <taxon>Catenovulum</taxon>
    </lineage>
</organism>